<dbReference type="Proteomes" id="UP001054837">
    <property type="component" value="Unassembled WGS sequence"/>
</dbReference>
<reference evidence="2 3" key="1">
    <citation type="submission" date="2021-06" db="EMBL/GenBank/DDBJ databases">
        <title>Caerostris darwini draft genome.</title>
        <authorList>
            <person name="Kono N."/>
            <person name="Arakawa K."/>
        </authorList>
    </citation>
    <scope>NUCLEOTIDE SEQUENCE [LARGE SCALE GENOMIC DNA]</scope>
</reference>
<proteinExistence type="predicted"/>
<evidence type="ECO:0000256" key="1">
    <source>
        <dbReference type="SAM" id="MobiDB-lite"/>
    </source>
</evidence>
<evidence type="ECO:0000313" key="3">
    <source>
        <dbReference type="Proteomes" id="UP001054837"/>
    </source>
</evidence>
<dbReference type="AlphaFoldDB" id="A0AAV4NDM1"/>
<sequence length="154" mass="16510">MGMRFNMQNGNRSCSTDAVLIPFTDPVEDFSSGHSAGPQRDSSKRGESEVESPDPDLCFQGHSPGRSMGLSSAVIFQNSATQLLGQLSSRHSDVVWCSNSSVTGTACKCLVSQSLPEPQLAKRPGQNPSNNSGFVAQPKSWQRHPVDSSGQRSK</sequence>
<evidence type="ECO:0000313" key="2">
    <source>
        <dbReference type="EMBL" id="GIX82862.1"/>
    </source>
</evidence>
<dbReference type="EMBL" id="BPLQ01001551">
    <property type="protein sequence ID" value="GIX82862.1"/>
    <property type="molecule type" value="Genomic_DNA"/>
</dbReference>
<feature type="region of interest" description="Disordered" evidence="1">
    <location>
        <begin position="117"/>
        <end position="154"/>
    </location>
</feature>
<comment type="caution">
    <text evidence="2">The sequence shown here is derived from an EMBL/GenBank/DDBJ whole genome shotgun (WGS) entry which is preliminary data.</text>
</comment>
<gene>
    <name evidence="2" type="ORF">CDAR_450411</name>
</gene>
<feature type="region of interest" description="Disordered" evidence="1">
    <location>
        <begin position="26"/>
        <end position="65"/>
    </location>
</feature>
<organism evidence="2 3">
    <name type="scientific">Caerostris darwini</name>
    <dbReference type="NCBI Taxonomy" id="1538125"/>
    <lineage>
        <taxon>Eukaryota</taxon>
        <taxon>Metazoa</taxon>
        <taxon>Ecdysozoa</taxon>
        <taxon>Arthropoda</taxon>
        <taxon>Chelicerata</taxon>
        <taxon>Arachnida</taxon>
        <taxon>Araneae</taxon>
        <taxon>Araneomorphae</taxon>
        <taxon>Entelegynae</taxon>
        <taxon>Araneoidea</taxon>
        <taxon>Araneidae</taxon>
        <taxon>Caerostris</taxon>
    </lineage>
</organism>
<name>A0AAV4NDM1_9ARAC</name>
<keyword evidence="3" id="KW-1185">Reference proteome</keyword>
<accession>A0AAV4NDM1</accession>
<protein>
    <submittedName>
        <fullName evidence="2">Uncharacterized protein</fullName>
    </submittedName>
</protein>